<keyword evidence="9 18" id="KW-0413">Isomerase</keyword>
<dbReference type="SUPFAM" id="SSF51182">
    <property type="entry name" value="RmlC-like cupins"/>
    <property type="match status" value="1"/>
</dbReference>
<evidence type="ECO:0000256" key="6">
    <source>
        <dbReference type="ARBA" id="ARBA00018236"/>
    </source>
</evidence>
<dbReference type="UniPathway" id="UPA00126">
    <property type="reaction ID" value="UER00423"/>
</dbReference>
<reference evidence="18 19" key="1">
    <citation type="journal article" date="2019" name="Sci. Rep.">
        <title>Comparative genomics of chytrid fungi reveal insights into the obligate biotrophic and pathogenic lifestyle of Synchytrium endobioticum.</title>
        <authorList>
            <person name="van de Vossenberg B.T.L.H."/>
            <person name="Warris S."/>
            <person name="Nguyen H.D.T."/>
            <person name="van Gent-Pelzer M.P.E."/>
            <person name="Joly D.L."/>
            <person name="van de Geest H.C."/>
            <person name="Bonants P.J.M."/>
            <person name="Smith D.S."/>
            <person name="Levesque C.A."/>
            <person name="van der Lee T.A.J."/>
        </authorList>
    </citation>
    <scope>NUCLEOTIDE SEQUENCE [LARGE SCALE GENOMIC DNA]</scope>
    <source>
        <strain evidence="18 19">CBS 675.73</strain>
    </source>
</reference>
<dbReference type="OrthoDB" id="6605218at2759"/>
<name>A0A507FMG9_9FUNG</name>
<accession>A0A507FMG9</accession>
<gene>
    <name evidence="18" type="primary">PMI40</name>
    <name evidence="18" type="ORF">CcCBS67573_g01810</name>
</gene>
<feature type="binding site" evidence="13">
    <location>
        <position position="101"/>
    </location>
    <ligand>
        <name>Zn(2+)</name>
        <dbReference type="ChEBI" id="CHEBI:29105"/>
    </ligand>
</feature>
<comment type="catalytic activity">
    <reaction evidence="1">
        <text>D-mannose 6-phosphate = D-fructose 6-phosphate</text>
        <dbReference type="Rhea" id="RHEA:12356"/>
        <dbReference type="ChEBI" id="CHEBI:58735"/>
        <dbReference type="ChEBI" id="CHEBI:61527"/>
        <dbReference type="EC" id="5.3.1.8"/>
    </reaction>
</comment>
<feature type="binding site" evidence="13">
    <location>
        <position position="103"/>
    </location>
    <ligand>
        <name>Zn(2+)</name>
        <dbReference type="ChEBI" id="CHEBI:29105"/>
    </ligand>
</feature>
<comment type="function">
    <text evidence="2">Involved in the synthesis of the GDP-mannose and dolichol-phosphate-mannose required for a number of critical mannosyl transfer reactions.</text>
</comment>
<evidence type="ECO:0000256" key="1">
    <source>
        <dbReference type="ARBA" id="ARBA00000757"/>
    </source>
</evidence>
<evidence type="ECO:0000256" key="4">
    <source>
        <dbReference type="ARBA" id="ARBA00010772"/>
    </source>
</evidence>
<evidence type="ECO:0000256" key="14">
    <source>
        <dbReference type="RuleBase" id="RU004189"/>
    </source>
</evidence>
<dbReference type="EC" id="5.3.1.8" evidence="5"/>
<dbReference type="Gene3D" id="1.10.441.10">
    <property type="entry name" value="Phosphomannose Isomerase, domain 2"/>
    <property type="match status" value="1"/>
</dbReference>
<comment type="caution">
    <text evidence="18">The sequence shown here is derived from an EMBL/GenBank/DDBJ whole genome shotgun (WGS) entry which is preliminary data.</text>
</comment>
<feature type="binding site" evidence="13">
    <location>
        <position position="263"/>
    </location>
    <ligand>
        <name>Zn(2+)</name>
        <dbReference type="ChEBI" id="CHEBI:29105"/>
    </ligand>
</feature>
<evidence type="ECO:0000259" key="15">
    <source>
        <dbReference type="Pfam" id="PF01238"/>
    </source>
</evidence>
<dbReference type="InterPro" id="IPR016305">
    <property type="entry name" value="Mannose-6-P_Isomerase"/>
</dbReference>
<dbReference type="Pfam" id="PF20511">
    <property type="entry name" value="PMI_typeI_cat"/>
    <property type="match status" value="1"/>
</dbReference>
<sequence>MTFSRIAVKTQPYEWGRFGLNSKAGQLAAADPSVVIDAKTPYAELWMGTHPNAPSLLWGSSTPLKAALTEANLSPAVSARFAGDLPFLFKVLSIEKALSIQAHPDKKLAESLFARFPTVYKDSNHKPEMTVALTDFEALIGFRALVEINANLLKYPEFAAVIDETVRAHFAASVNSSEVEQKKALKALFKSLMERDAGIVASQIRTLVTRLSSSAHAVGTTEELLVRLDSQFPGDVGIFCALLLNYVKLAPGEAIFLAANEPHAYISGDCVECMAASDNVVRSGLTPKFKDVNTLVEMLTYNNGPAESQILKGDPYQNSLTSFLYDPPIEEFSIVRTTLPASASESFKGVEGPSILIVTSGNGTIVAPQDGVVKTHDAGLGFVFFVGANVEITLTAGSEEFTAYRAYCV</sequence>
<evidence type="ECO:0000259" key="16">
    <source>
        <dbReference type="Pfam" id="PF20511"/>
    </source>
</evidence>
<organism evidence="18 19">
    <name type="scientific">Chytriomyces confervae</name>
    <dbReference type="NCBI Taxonomy" id="246404"/>
    <lineage>
        <taxon>Eukaryota</taxon>
        <taxon>Fungi</taxon>
        <taxon>Fungi incertae sedis</taxon>
        <taxon>Chytridiomycota</taxon>
        <taxon>Chytridiomycota incertae sedis</taxon>
        <taxon>Chytridiomycetes</taxon>
        <taxon>Chytridiales</taxon>
        <taxon>Chytriomycetaceae</taxon>
        <taxon>Chytriomyces</taxon>
    </lineage>
</organism>
<dbReference type="GO" id="GO:0005829">
    <property type="term" value="C:cytosol"/>
    <property type="evidence" value="ECO:0007669"/>
    <property type="project" value="TreeGrafter"/>
</dbReference>
<evidence type="ECO:0000256" key="5">
    <source>
        <dbReference type="ARBA" id="ARBA00011956"/>
    </source>
</evidence>
<evidence type="ECO:0000313" key="19">
    <source>
        <dbReference type="Proteomes" id="UP000320333"/>
    </source>
</evidence>
<keyword evidence="7 13" id="KW-0479">Metal-binding</keyword>
<evidence type="ECO:0000256" key="9">
    <source>
        <dbReference type="ARBA" id="ARBA00023235"/>
    </source>
</evidence>
<dbReference type="GO" id="GO:0005975">
    <property type="term" value="P:carbohydrate metabolic process"/>
    <property type="evidence" value="ECO:0007669"/>
    <property type="project" value="InterPro"/>
</dbReference>
<dbReference type="PROSITE" id="PS00965">
    <property type="entry name" value="PMI_I_1"/>
    <property type="match status" value="1"/>
</dbReference>
<feature type="active site" evidence="12">
    <location>
        <position position="282"/>
    </location>
</feature>
<dbReference type="PANTHER" id="PTHR10309:SF0">
    <property type="entry name" value="MANNOSE-6-PHOSPHATE ISOMERASE"/>
    <property type="match status" value="1"/>
</dbReference>
<evidence type="ECO:0000256" key="3">
    <source>
        <dbReference type="ARBA" id="ARBA00004666"/>
    </source>
</evidence>
<dbReference type="InterPro" id="IPR046458">
    <property type="entry name" value="PMI_typeI_hel"/>
</dbReference>
<protein>
    <recommendedName>
        <fullName evidence="6">Mannose-6-phosphate isomerase</fullName>
        <ecNumber evidence="5">5.3.1.8</ecNumber>
    </recommendedName>
    <alternativeName>
        <fullName evidence="10">Phosphohexomutase</fullName>
    </alternativeName>
    <alternativeName>
        <fullName evidence="11">Phosphomannose isomerase</fullName>
    </alternativeName>
</protein>
<feature type="binding site" evidence="13">
    <location>
        <position position="128"/>
    </location>
    <ligand>
        <name>Zn(2+)</name>
        <dbReference type="ChEBI" id="CHEBI:29105"/>
    </ligand>
</feature>
<dbReference type="PRINTS" id="PR00714">
    <property type="entry name" value="MAN6PISMRASE"/>
</dbReference>
<dbReference type="PIRSF" id="PIRSF001480">
    <property type="entry name" value="Mannose-6-phosphate_isomerase"/>
    <property type="match status" value="1"/>
</dbReference>
<evidence type="ECO:0000256" key="7">
    <source>
        <dbReference type="ARBA" id="ARBA00022723"/>
    </source>
</evidence>
<evidence type="ECO:0000256" key="13">
    <source>
        <dbReference type="PIRSR" id="PIRSR001480-2"/>
    </source>
</evidence>
<dbReference type="GO" id="GO:0008270">
    <property type="term" value="F:zinc ion binding"/>
    <property type="evidence" value="ECO:0007669"/>
    <property type="project" value="InterPro"/>
</dbReference>
<evidence type="ECO:0000256" key="11">
    <source>
        <dbReference type="ARBA" id="ARBA00030762"/>
    </source>
</evidence>
<evidence type="ECO:0000256" key="10">
    <source>
        <dbReference type="ARBA" id="ARBA00029741"/>
    </source>
</evidence>
<dbReference type="STRING" id="246404.A0A507FMG9"/>
<dbReference type="CDD" id="cd07011">
    <property type="entry name" value="cupin_PMI_type_I_N"/>
    <property type="match status" value="1"/>
</dbReference>
<dbReference type="EMBL" id="QEAP01000033">
    <property type="protein sequence ID" value="TPX76910.1"/>
    <property type="molecule type" value="Genomic_DNA"/>
</dbReference>
<dbReference type="PANTHER" id="PTHR10309">
    <property type="entry name" value="MANNOSE-6-PHOSPHATE ISOMERASE"/>
    <property type="match status" value="1"/>
</dbReference>
<dbReference type="InterPro" id="IPR046457">
    <property type="entry name" value="PMI_typeI_cat"/>
</dbReference>
<evidence type="ECO:0000256" key="2">
    <source>
        <dbReference type="ARBA" id="ARBA00002564"/>
    </source>
</evidence>
<comment type="pathway">
    <text evidence="3">Nucleotide-sugar biosynthesis; GDP-alpha-D-mannose biosynthesis; alpha-D-mannose 1-phosphate from D-fructose 6-phosphate: step 1/2.</text>
</comment>
<comment type="cofactor">
    <cofactor evidence="13">
        <name>Zn(2+)</name>
        <dbReference type="ChEBI" id="CHEBI:29105"/>
    </cofactor>
    <text evidence="13">Binds 1 zinc ion per subunit.</text>
</comment>
<dbReference type="Gene3D" id="2.60.120.10">
    <property type="entry name" value="Jelly Rolls"/>
    <property type="match status" value="2"/>
</dbReference>
<feature type="domain" description="Phosphomannose isomerase type I C-terminal" evidence="15">
    <location>
        <begin position="322"/>
        <end position="367"/>
    </location>
</feature>
<dbReference type="InterPro" id="IPR001250">
    <property type="entry name" value="Man6P_Isoase-1"/>
</dbReference>
<evidence type="ECO:0000256" key="12">
    <source>
        <dbReference type="PIRSR" id="PIRSR001480-1"/>
    </source>
</evidence>
<dbReference type="Pfam" id="PF01238">
    <property type="entry name" value="PMI_typeI_C"/>
    <property type="match status" value="1"/>
</dbReference>
<dbReference type="InterPro" id="IPR011051">
    <property type="entry name" value="RmlC_Cupin_sf"/>
</dbReference>
<dbReference type="FunFam" id="2.60.120.10:FF:000044">
    <property type="entry name" value="Mannose-6-phosphate isomerase"/>
    <property type="match status" value="1"/>
</dbReference>
<keyword evidence="19" id="KW-1185">Reference proteome</keyword>
<dbReference type="Proteomes" id="UP000320333">
    <property type="component" value="Unassembled WGS sequence"/>
</dbReference>
<comment type="similarity">
    <text evidence="4 14">Belongs to the mannose-6-phosphate isomerase type 1 family.</text>
</comment>
<feature type="domain" description="Phosphomannose isomerase type I helical insertion" evidence="17">
    <location>
        <begin position="162"/>
        <end position="244"/>
    </location>
</feature>
<dbReference type="NCBIfam" id="TIGR00218">
    <property type="entry name" value="manA"/>
    <property type="match status" value="1"/>
</dbReference>
<dbReference type="InterPro" id="IPR018050">
    <property type="entry name" value="Pmannose_isomerase-type1_CS"/>
</dbReference>
<proteinExistence type="inferred from homology"/>
<evidence type="ECO:0000259" key="17">
    <source>
        <dbReference type="Pfam" id="PF20512"/>
    </source>
</evidence>
<dbReference type="InterPro" id="IPR046456">
    <property type="entry name" value="PMI_typeI_C"/>
</dbReference>
<dbReference type="GO" id="GO:0009298">
    <property type="term" value="P:GDP-mannose biosynthetic process"/>
    <property type="evidence" value="ECO:0007669"/>
    <property type="project" value="UniProtKB-UniPathway"/>
</dbReference>
<dbReference type="AlphaFoldDB" id="A0A507FMG9"/>
<feature type="domain" description="Phosphomannose isomerase type I catalytic" evidence="16">
    <location>
        <begin position="5"/>
        <end position="144"/>
    </location>
</feature>
<evidence type="ECO:0000256" key="8">
    <source>
        <dbReference type="ARBA" id="ARBA00022833"/>
    </source>
</evidence>
<keyword evidence="8 13" id="KW-0862">Zinc</keyword>
<dbReference type="Pfam" id="PF20512">
    <property type="entry name" value="PMI_typeI_hel"/>
    <property type="match status" value="1"/>
</dbReference>
<dbReference type="InterPro" id="IPR014710">
    <property type="entry name" value="RmlC-like_jellyroll"/>
</dbReference>
<evidence type="ECO:0000313" key="18">
    <source>
        <dbReference type="EMBL" id="TPX76910.1"/>
    </source>
</evidence>
<dbReference type="GO" id="GO:0004476">
    <property type="term" value="F:mannose-6-phosphate isomerase activity"/>
    <property type="evidence" value="ECO:0007669"/>
    <property type="project" value="UniProtKB-EC"/>
</dbReference>